<dbReference type="SUPFAM" id="SSF51120">
    <property type="entry name" value="beta-Roll"/>
    <property type="match status" value="1"/>
</dbReference>
<feature type="compositionally biased region" description="Basic and acidic residues" evidence="3">
    <location>
        <begin position="59"/>
        <end position="72"/>
    </location>
</feature>
<evidence type="ECO:0000256" key="1">
    <source>
        <dbReference type="ARBA" id="ARBA00004613"/>
    </source>
</evidence>
<dbReference type="InterPro" id="IPR050557">
    <property type="entry name" value="RTX_toxin/Mannuronan_C5-epim"/>
</dbReference>
<evidence type="ECO:0000256" key="2">
    <source>
        <dbReference type="ARBA" id="ARBA00022525"/>
    </source>
</evidence>
<dbReference type="Pfam" id="PF00353">
    <property type="entry name" value="HemolysinCabind"/>
    <property type="match status" value="2"/>
</dbReference>
<evidence type="ECO:0000313" key="4">
    <source>
        <dbReference type="Proteomes" id="UP000675920"/>
    </source>
</evidence>
<name>A0A8B6X8W9_9BURK</name>
<reference evidence="5" key="2">
    <citation type="journal article" date="2016" name="Mol. Cell">
        <title>Calcium-Driven Folding of RTX Domain beta-Rolls Ratchets Translocation of RTX Proteins through Type I Secretion Ducts.</title>
        <authorList>
            <person name="Bumba L."/>
            <person name="Masin J."/>
            <person name="Macek P."/>
            <person name="Wald T."/>
            <person name="Motlova L."/>
            <person name="Bibova I."/>
            <person name="Klimova N."/>
            <person name="Bednarova L."/>
            <person name="Veverka V."/>
            <person name="Kachala M."/>
            <person name="Svergun D.I."/>
            <person name="Barinka C."/>
            <person name="Sebo P."/>
        </authorList>
    </citation>
    <scope>NUCLEOTIDE SEQUENCE</scope>
</reference>
<organism evidence="4 5">
    <name type="scientific">Derxia gummosa DSM 723</name>
    <dbReference type="NCBI Taxonomy" id="1121388"/>
    <lineage>
        <taxon>Bacteria</taxon>
        <taxon>Pseudomonadati</taxon>
        <taxon>Pseudomonadota</taxon>
        <taxon>Betaproteobacteria</taxon>
        <taxon>Burkholderiales</taxon>
        <taxon>Alcaligenaceae</taxon>
        <taxon>Derxia</taxon>
    </lineage>
</organism>
<sequence>MAGKRGGHDDINHEINHIRGGRGADDLAGTTGDDSVTGGAGNDRIHSGAGNDDLNGGSGRDRIEAGAGDDRINGGSGSDVLRGGDGADVFVFDNLSGADKVSDFVSGTDKISFAATTLGIGNGDAVVDGAVSVAGPDGFAASAELVIVETDVVGRLTSAAAAAHAIGSADSAYAVGDTRVFVTDNGTSSAVWVFESADADATVSAGELTLVATLEHAASTTVSDYVFA</sequence>
<dbReference type="GO" id="GO:0005509">
    <property type="term" value="F:calcium ion binding"/>
    <property type="evidence" value="ECO:0007669"/>
    <property type="project" value="InterPro"/>
</dbReference>
<dbReference type="PROSITE" id="PS00330">
    <property type="entry name" value="HEMOLYSIN_CALCIUM"/>
    <property type="match status" value="2"/>
</dbReference>
<dbReference type="InterPro" id="IPR001343">
    <property type="entry name" value="Hemolysn_Ca-bd"/>
</dbReference>
<reference evidence="5" key="3">
    <citation type="journal article" date="2020" name="J. Mol. Biol.">
        <title>Continuous Assembly of beta-Roll Structures Is Implicated in the Type I-Dependent Secretion of Large Repeat-in-Toxins (RTX) Proteins.</title>
        <authorList>
            <person name="Motlova L."/>
            <person name="Klimova N."/>
            <person name="Fiser R."/>
            <person name="Sebo P."/>
            <person name="Bumba L."/>
        </authorList>
    </citation>
    <scope>NUCLEOTIDE SEQUENCE</scope>
</reference>
<dbReference type="InterPro" id="IPR018511">
    <property type="entry name" value="Hemolysin-typ_Ca-bd_CS"/>
</dbReference>
<comment type="subcellular location">
    <subcellularLocation>
        <location evidence="1">Secreted</location>
    </subcellularLocation>
</comment>
<accession>A0A8B6X8W9</accession>
<protein>
    <submittedName>
        <fullName evidence="5">Calcium-binding protein</fullName>
    </submittedName>
</protein>
<feature type="compositionally biased region" description="Basic and acidic residues" evidence="3">
    <location>
        <begin position="1"/>
        <end position="25"/>
    </location>
</feature>
<dbReference type="PANTHER" id="PTHR38340">
    <property type="entry name" value="S-LAYER PROTEIN"/>
    <property type="match status" value="1"/>
</dbReference>
<dbReference type="PRINTS" id="PR00313">
    <property type="entry name" value="CABNDNGRPT"/>
</dbReference>
<dbReference type="Proteomes" id="UP000675920">
    <property type="component" value="Unplaced"/>
</dbReference>
<dbReference type="RefSeq" id="WP_051378798.1">
    <property type="nucleotide sequence ID" value="NZ_AXWS01000014.1"/>
</dbReference>
<dbReference type="GO" id="GO:0005576">
    <property type="term" value="C:extracellular region"/>
    <property type="evidence" value="ECO:0007669"/>
    <property type="project" value="UniProtKB-SubCell"/>
</dbReference>
<feature type="region of interest" description="Disordered" evidence="3">
    <location>
        <begin position="1"/>
        <end position="79"/>
    </location>
</feature>
<keyword evidence="2" id="KW-0964">Secreted</keyword>
<proteinExistence type="predicted"/>
<keyword evidence="4" id="KW-1185">Reference proteome</keyword>
<evidence type="ECO:0000313" key="5">
    <source>
        <dbReference type="RefSeq" id="WP_051378798.1"/>
    </source>
</evidence>
<reference evidence="5" key="4">
    <citation type="submission" date="2025-08" db="UniProtKB">
        <authorList>
            <consortium name="RefSeq"/>
        </authorList>
    </citation>
    <scope>IDENTIFICATION</scope>
</reference>
<dbReference type="OrthoDB" id="223957at2"/>
<dbReference type="Gene3D" id="2.150.10.10">
    <property type="entry name" value="Serralysin-like metalloprotease, C-terminal"/>
    <property type="match status" value="2"/>
</dbReference>
<dbReference type="PANTHER" id="PTHR38340:SF1">
    <property type="entry name" value="S-LAYER PROTEIN"/>
    <property type="match status" value="1"/>
</dbReference>
<evidence type="ECO:0000256" key="3">
    <source>
        <dbReference type="SAM" id="MobiDB-lite"/>
    </source>
</evidence>
<reference evidence="5" key="1">
    <citation type="journal article" date="1992" name="FEMS Microbiol. Rev.">
        <title>Structural and functional relationships among the RTX toxin determinants of gram-negative bacteria.</title>
        <authorList>
            <person name="Coote J.G."/>
        </authorList>
    </citation>
    <scope>NUCLEOTIDE SEQUENCE</scope>
</reference>
<dbReference type="InterPro" id="IPR011049">
    <property type="entry name" value="Serralysin-like_metalloprot_C"/>
</dbReference>
<dbReference type="AlphaFoldDB" id="A0A8B6X8W9"/>